<reference evidence="1" key="1">
    <citation type="submission" date="2017-04" db="EMBL/GenBank/DDBJ databases">
        <title>Unveiling RNA virosphere associated with marine microorganisms.</title>
        <authorList>
            <person name="Urayama S."/>
            <person name="Takaki Y."/>
            <person name="Nishi S."/>
            <person name="Yoshida Y."/>
            <person name="Deguchi S."/>
            <person name="Takai K."/>
            <person name="Nunoura T."/>
        </authorList>
    </citation>
    <scope>NUCLEOTIDE SEQUENCE</scope>
</reference>
<name>A0A2V0R9J2_9ZZZZ</name>
<protein>
    <submittedName>
        <fullName evidence="1">Uncharacterized protein</fullName>
    </submittedName>
</protein>
<dbReference type="AlphaFoldDB" id="A0A2V0R9J2"/>
<organism evidence="1">
    <name type="scientific">viral metagenome</name>
    <dbReference type="NCBI Taxonomy" id="1070528"/>
    <lineage>
        <taxon>unclassified sequences</taxon>
        <taxon>metagenomes</taxon>
        <taxon>organismal metagenomes</taxon>
    </lineage>
</organism>
<proteinExistence type="predicted"/>
<dbReference type="EMBL" id="BDQA01000495">
    <property type="protein sequence ID" value="GBH21969.1"/>
    <property type="molecule type" value="Genomic_RNA"/>
</dbReference>
<accession>A0A2V0R9J2</accession>
<comment type="caution">
    <text evidence="1">The sequence shown here is derived from an EMBL/GenBank/DDBJ whole genome shotgun (WGS) entry which is preliminary data.</text>
</comment>
<evidence type="ECO:0000313" key="1">
    <source>
        <dbReference type="EMBL" id="GBH21969.1"/>
    </source>
</evidence>
<sequence>MSLYQALRVWMLWMSLPTSVKTRVAELIKQWDNKHKADSKIVEMIDAPMVKSMIVVMLVSIVKTYNNPYVRINGFLDAIQMRMAKTNLSFTSLVLSTMSSFSAMEGFKMTPMLEDLLGKSDFSEQRRPSLNAAVCVIRALTIIALSPRVRDGLEAPKWASDLVHPLGSAPLLPRDERPKAVDIVRTMMGREKADAIKYNH</sequence>